<proteinExistence type="predicted"/>
<keyword evidence="2" id="KW-1185">Reference proteome</keyword>
<name>A0A4R2I3W4_9GAMM</name>
<evidence type="ECO:0000313" key="1">
    <source>
        <dbReference type="EMBL" id="TCO38851.1"/>
    </source>
</evidence>
<accession>A0A4R2I3W4</accession>
<sequence>MMGVRRPVAIRPIGARGIGVPAIGGLAWMR</sequence>
<evidence type="ECO:0000313" key="2">
    <source>
        <dbReference type="Proteomes" id="UP000294862"/>
    </source>
</evidence>
<dbReference type="AlphaFoldDB" id="A0A4R2I3W4"/>
<reference evidence="1 2" key="1">
    <citation type="journal article" date="2015" name="Stand. Genomic Sci.">
        <title>Genomic Encyclopedia of Bacterial and Archaeal Type Strains, Phase III: the genomes of soil and plant-associated and newly described type strains.</title>
        <authorList>
            <person name="Whitman W.B."/>
            <person name="Woyke T."/>
            <person name="Klenk H.P."/>
            <person name="Zhou Y."/>
            <person name="Lilburn T.G."/>
            <person name="Beck B.J."/>
            <person name="De Vos P."/>
            <person name="Vandamme P."/>
            <person name="Eisen J.A."/>
            <person name="Garrity G."/>
            <person name="Hugenholtz P."/>
            <person name="Kyrpides N.C."/>
        </authorList>
    </citation>
    <scope>NUCLEOTIDE SEQUENCE [LARGE SCALE GENOMIC DNA]</scope>
    <source>
        <strain evidence="1 2">A3</strain>
    </source>
</reference>
<dbReference type="EMBL" id="SLWQ01000007">
    <property type="protein sequence ID" value="TCO38851.1"/>
    <property type="molecule type" value="Genomic_DNA"/>
</dbReference>
<gene>
    <name evidence="1" type="ORF">EV148_107139</name>
</gene>
<comment type="caution">
    <text evidence="1">The sequence shown here is derived from an EMBL/GenBank/DDBJ whole genome shotgun (WGS) entry which is preliminary data.</text>
</comment>
<protein>
    <submittedName>
        <fullName evidence="1">Uncharacterized protein</fullName>
    </submittedName>
</protein>
<dbReference type="Proteomes" id="UP000294862">
    <property type="component" value="Unassembled WGS sequence"/>
</dbReference>
<organism evidence="1 2">
    <name type="scientific">Dokdonella fugitiva</name>
    <dbReference type="NCBI Taxonomy" id="328517"/>
    <lineage>
        <taxon>Bacteria</taxon>
        <taxon>Pseudomonadati</taxon>
        <taxon>Pseudomonadota</taxon>
        <taxon>Gammaproteobacteria</taxon>
        <taxon>Lysobacterales</taxon>
        <taxon>Rhodanobacteraceae</taxon>
        <taxon>Dokdonella</taxon>
    </lineage>
</organism>